<gene>
    <name evidence="9" type="ORF">D559_2122</name>
</gene>
<keyword evidence="5 7" id="KW-1133">Transmembrane helix</keyword>
<evidence type="ECO:0000256" key="3">
    <source>
        <dbReference type="ARBA" id="ARBA00022475"/>
    </source>
</evidence>
<evidence type="ECO:0000256" key="7">
    <source>
        <dbReference type="SAM" id="Phobius"/>
    </source>
</evidence>
<keyword evidence="6 7" id="KW-0472">Membrane</keyword>
<protein>
    <recommendedName>
        <fullName evidence="8">Glycine transporter domain-containing protein</fullName>
    </recommendedName>
</protein>
<evidence type="ECO:0000256" key="5">
    <source>
        <dbReference type="ARBA" id="ARBA00022989"/>
    </source>
</evidence>
<evidence type="ECO:0000259" key="8">
    <source>
        <dbReference type="Pfam" id="PF03458"/>
    </source>
</evidence>
<feature type="transmembrane region" description="Helical" evidence="7">
    <location>
        <begin position="20"/>
        <end position="40"/>
    </location>
</feature>
<organism evidence="9 10">
    <name type="scientific">Bordetella holmesii 1058</name>
    <dbReference type="NCBI Taxonomy" id="1247648"/>
    <lineage>
        <taxon>Bacteria</taxon>
        <taxon>Pseudomonadati</taxon>
        <taxon>Pseudomonadota</taxon>
        <taxon>Betaproteobacteria</taxon>
        <taxon>Burkholderiales</taxon>
        <taxon>Alcaligenaceae</taxon>
        <taxon>Bordetella</taxon>
    </lineage>
</organism>
<dbReference type="PANTHER" id="PTHR30506">
    <property type="entry name" value="INNER MEMBRANE PROTEIN"/>
    <property type="match status" value="1"/>
</dbReference>
<dbReference type="InterPro" id="IPR005115">
    <property type="entry name" value="Gly_transporter"/>
</dbReference>
<sequence length="116" mass="11794">MSGTMSAHEFALAALNQRGLFIVLDLAGTFAFAISGAVAARNRGLDWFGVMVIAFSVACGGGIVRDLCIGAVPPAGLTDWRNLTVAMAAAVMTTAAGSLVARLAHPVTLFDSLGLG</sequence>
<evidence type="ECO:0000256" key="6">
    <source>
        <dbReference type="ARBA" id="ARBA00023136"/>
    </source>
</evidence>
<evidence type="ECO:0000313" key="10">
    <source>
        <dbReference type="Proteomes" id="UP000023104"/>
    </source>
</evidence>
<dbReference type="PANTHER" id="PTHR30506:SF3">
    <property type="entry name" value="UPF0126 INNER MEMBRANE PROTEIN YADS-RELATED"/>
    <property type="match status" value="1"/>
</dbReference>
<evidence type="ECO:0000256" key="2">
    <source>
        <dbReference type="ARBA" id="ARBA00008193"/>
    </source>
</evidence>
<reference evidence="9 10" key="1">
    <citation type="submission" date="2014-02" db="EMBL/GenBank/DDBJ databases">
        <title>Whole Genome Sequencing Of Bordetella Holmesii, An Emerging Opportunistic Infection Of Humans.</title>
        <authorList>
            <person name="Tettelin H."/>
            <person name="Hooven T.A."/>
            <person name="Hine E."/>
            <person name="Su Q."/>
            <person name="Huard R.C."/>
            <person name="Della-Latta P."/>
            <person name="Daugherty S.C."/>
            <person name="Agrawal S."/>
            <person name="Sengamalay N."/>
            <person name="Tallon L.J."/>
            <person name="Sadzewicz L."/>
            <person name="Whittier S."/>
            <person name="Fraser C.M."/>
            <person name="Ratner A.J."/>
        </authorList>
    </citation>
    <scope>NUCLEOTIDE SEQUENCE [LARGE SCALE GENOMIC DNA]</scope>
    <source>
        <strain evidence="9 10">1058</strain>
    </source>
</reference>
<comment type="similarity">
    <text evidence="2">Belongs to the UPF0126 family.</text>
</comment>
<accession>A0ABN0RZJ4</accession>
<feature type="domain" description="Glycine transporter" evidence="8">
    <location>
        <begin position="23"/>
        <end position="95"/>
    </location>
</feature>
<dbReference type="EMBL" id="JDTF01000004">
    <property type="protein sequence ID" value="EXX94702.1"/>
    <property type="molecule type" value="Genomic_DNA"/>
</dbReference>
<proteinExistence type="inferred from homology"/>
<dbReference type="Proteomes" id="UP000023104">
    <property type="component" value="Unassembled WGS sequence"/>
</dbReference>
<keyword evidence="10" id="KW-1185">Reference proteome</keyword>
<evidence type="ECO:0000313" key="9">
    <source>
        <dbReference type="EMBL" id="EXX94702.1"/>
    </source>
</evidence>
<keyword evidence="3" id="KW-1003">Cell membrane</keyword>
<evidence type="ECO:0000256" key="4">
    <source>
        <dbReference type="ARBA" id="ARBA00022692"/>
    </source>
</evidence>
<name>A0ABN0RZJ4_9BORD</name>
<evidence type="ECO:0000256" key="1">
    <source>
        <dbReference type="ARBA" id="ARBA00004651"/>
    </source>
</evidence>
<dbReference type="Pfam" id="PF03458">
    <property type="entry name" value="Gly_transporter"/>
    <property type="match status" value="1"/>
</dbReference>
<feature type="transmembrane region" description="Helical" evidence="7">
    <location>
        <begin position="47"/>
        <end position="64"/>
    </location>
</feature>
<feature type="transmembrane region" description="Helical" evidence="7">
    <location>
        <begin position="84"/>
        <end position="104"/>
    </location>
</feature>
<keyword evidence="4 7" id="KW-0812">Transmembrane</keyword>
<comment type="caution">
    <text evidence="9">The sequence shown here is derived from an EMBL/GenBank/DDBJ whole genome shotgun (WGS) entry which is preliminary data.</text>
</comment>
<comment type="subcellular location">
    <subcellularLocation>
        <location evidence="1">Cell membrane</location>
        <topology evidence="1">Multi-pass membrane protein</topology>
    </subcellularLocation>
</comment>